<dbReference type="AlphaFoldDB" id="G0MR19"/>
<sequence>MSMIMRDGKYGSLEDLKSAFIDLKNHVYNRDNGYGHLMELQNQIGFAQIKYCIDEKGIHPGVFDNEYTNSLDIFNLGTAV</sequence>
<accession>G0MR19</accession>
<keyword evidence="2" id="KW-1185">Reference proteome</keyword>
<name>G0MR19_CAEBE</name>
<organism evidence="2">
    <name type="scientific">Caenorhabditis brenneri</name>
    <name type="common">Nematode worm</name>
    <dbReference type="NCBI Taxonomy" id="135651"/>
    <lineage>
        <taxon>Eukaryota</taxon>
        <taxon>Metazoa</taxon>
        <taxon>Ecdysozoa</taxon>
        <taxon>Nematoda</taxon>
        <taxon>Chromadorea</taxon>
        <taxon>Rhabditida</taxon>
        <taxon>Rhabditina</taxon>
        <taxon>Rhabditomorpha</taxon>
        <taxon>Rhabditoidea</taxon>
        <taxon>Rhabditidae</taxon>
        <taxon>Peloderinae</taxon>
        <taxon>Caenorhabditis</taxon>
    </lineage>
</organism>
<evidence type="ECO:0000313" key="2">
    <source>
        <dbReference type="Proteomes" id="UP000008068"/>
    </source>
</evidence>
<reference evidence="2" key="1">
    <citation type="submission" date="2011-07" db="EMBL/GenBank/DDBJ databases">
        <authorList>
            <consortium name="Caenorhabditis brenneri Sequencing and Analysis Consortium"/>
            <person name="Wilson R.K."/>
        </authorList>
    </citation>
    <scope>NUCLEOTIDE SEQUENCE [LARGE SCALE GENOMIC DNA]</scope>
    <source>
        <strain evidence="2">PB2801</strain>
    </source>
</reference>
<dbReference type="EMBL" id="GL379808">
    <property type="protein sequence ID" value="EGT42115.1"/>
    <property type="molecule type" value="Genomic_DNA"/>
</dbReference>
<dbReference type="Proteomes" id="UP000008068">
    <property type="component" value="Unassembled WGS sequence"/>
</dbReference>
<evidence type="ECO:0000313" key="1">
    <source>
        <dbReference type="EMBL" id="EGT42115.1"/>
    </source>
</evidence>
<dbReference type="HOGENOM" id="CLU_2591894_0_0_1"/>
<protein>
    <submittedName>
        <fullName evidence="1">Uncharacterized protein</fullName>
    </submittedName>
</protein>
<proteinExistence type="predicted"/>
<dbReference type="InParanoid" id="G0MR19"/>
<gene>
    <name evidence="1" type="ORF">CAEBREN_12252</name>
</gene>